<protein>
    <submittedName>
        <fullName evidence="3">Uncharacterized protein LOC104982701</fullName>
    </submittedName>
</protein>
<keyword evidence="2" id="KW-1185">Reference proteome</keyword>
<feature type="region of interest" description="Disordered" evidence="1">
    <location>
        <begin position="140"/>
        <end position="175"/>
    </location>
</feature>
<dbReference type="RefSeq" id="XP_010830429.1">
    <property type="nucleotide sequence ID" value="XM_010832127.1"/>
</dbReference>
<feature type="region of interest" description="Disordered" evidence="1">
    <location>
        <begin position="1"/>
        <end position="40"/>
    </location>
</feature>
<organism evidence="2 3">
    <name type="scientific">Bison bison bison</name>
    <name type="common">North American plains bison</name>
    <dbReference type="NCBI Taxonomy" id="43346"/>
    <lineage>
        <taxon>Eukaryota</taxon>
        <taxon>Metazoa</taxon>
        <taxon>Chordata</taxon>
        <taxon>Craniata</taxon>
        <taxon>Vertebrata</taxon>
        <taxon>Euteleostomi</taxon>
        <taxon>Mammalia</taxon>
        <taxon>Eutheria</taxon>
        <taxon>Laurasiatheria</taxon>
        <taxon>Artiodactyla</taxon>
        <taxon>Ruminantia</taxon>
        <taxon>Pecora</taxon>
        <taxon>Bovidae</taxon>
        <taxon>Bovinae</taxon>
        <taxon>Bison</taxon>
    </lineage>
</organism>
<sequence length="205" mass="22780">MHPITDPVEELPEDELSTSNVEEEALPTGAVKETTKNAPQEDLVEELPQACAEEQPLSMLKAHGVVYEHDPLEDPVVELCRDWAKEQSLSTLKAYGAVCEHDFTKDLTVNPACDRTEEIPCDSKVALSACASDCFLDSVSSSDTEDNADSPHDYYPQTSEKCMEDNKDSEIESKNTEISENSLLVCWRNVLGGIKDNKEDQEKQE</sequence>
<dbReference type="KEGG" id="bbis:104982701"/>
<reference evidence="3" key="1">
    <citation type="submission" date="2025-08" db="UniProtKB">
        <authorList>
            <consortium name="RefSeq"/>
        </authorList>
    </citation>
    <scope>IDENTIFICATION</scope>
    <source>
        <tissue evidence="3">Blood</tissue>
    </source>
</reference>
<evidence type="ECO:0000313" key="3">
    <source>
        <dbReference type="RefSeq" id="XP_010830429.1"/>
    </source>
</evidence>
<accession>A0A6P3GU55</accession>
<evidence type="ECO:0000313" key="2">
    <source>
        <dbReference type="Proteomes" id="UP000515208"/>
    </source>
</evidence>
<name>A0A6P3GU55_BISBB</name>
<feature type="compositionally biased region" description="Acidic residues" evidence="1">
    <location>
        <begin position="7"/>
        <end position="25"/>
    </location>
</feature>
<dbReference type="AlphaFoldDB" id="A0A6P3GU55"/>
<dbReference type="GeneID" id="104982701"/>
<dbReference type="OrthoDB" id="10425055at2759"/>
<feature type="compositionally biased region" description="Basic and acidic residues" evidence="1">
    <location>
        <begin position="161"/>
        <end position="175"/>
    </location>
</feature>
<gene>
    <name evidence="3" type="primary">LOC104982701</name>
</gene>
<dbReference type="Proteomes" id="UP000515208">
    <property type="component" value="Unplaced"/>
</dbReference>
<proteinExistence type="predicted"/>
<evidence type="ECO:0000256" key="1">
    <source>
        <dbReference type="SAM" id="MobiDB-lite"/>
    </source>
</evidence>